<gene>
    <name evidence="1" type="ORF">VNO80_08144</name>
</gene>
<protein>
    <submittedName>
        <fullName evidence="1">Uncharacterized protein</fullName>
    </submittedName>
</protein>
<dbReference type="AlphaFoldDB" id="A0AAN9NPP9"/>
<comment type="caution">
    <text evidence="1">The sequence shown here is derived from an EMBL/GenBank/DDBJ whole genome shotgun (WGS) entry which is preliminary data.</text>
</comment>
<organism evidence="1 2">
    <name type="scientific">Phaseolus coccineus</name>
    <name type="common">Scarlet runner bean</name>
    <name type="synonym">Phaseolus multiflorus</name>
    <dbReference type="NCBI Taxonomy" id="3886"/>
    <lineage>
        <taxon>Eukaryota</taxon>
        <taxon>Viridiplantae</taxon>
        <taxon>Streptophyta</taxon>
        <taxon>Embryophyta</taxon>
        <taxon>Tracheophyta</taxon>
        <taxon>Spermatophyta</taxon>
        <taxon>Magnoliopsida</taxon>
        <taxon>eudicotyledons</taxon>
        <taxon>Gunneridae</taxon>
        <taxon>Pentapetalae</taxon>
        <taxon>rosids</taxon>
        <taxon>fabids</taxon>
        <taxon>Fabales</taxon>
        <taxon>Fabaceae</taxon>
        <taxon>Papilionoideae</taxon>
        <taxon>50 kb inversion clade</taxon>
        <taxon>NPAAA clade</taxon>
        <taxon>indigoferoid/millettioid clade</taxon>
        <taxon>Phaseoleae</taxon>
        <taxon>Phaseolus</taxon>
    </lineage>
</organism>
<evidence type="ECO:0000313" key="2">
    <source>
        <dbReference type="Proteomes" id="UP001374584"/>
    </source>
</evidence>
<proteinExistence type="predicted"/>
<name>A0AAN9NPP9_PHACN</name>
<sequence length="67" mass="7380">MLYKQQSRHEKLATLSSLGLLDVFNVISIFLKKSTCNPSVIVDSNISTFLSTLDYGTATRSRVAELG</sequence>
<evidence type="ECO:0000313" key="1">
    <source>
        <dbReference type="EMBL" id="KAK7374707.1"/>
    </source>
</evidence>
<dbReference type="EMBL" id="JAYMYR010000003">
    <property type="protein sequence ID" value="KAK7374707.1"/>
    <property type="molecule type" value="Genomic_DNA"/>
</dbReference>
<reference evidence="1 2" key="1">
    <citation type="submission" date="2024-01" db="EMBL/GenBank/DDBJ databases">
        <title>The genomes of 5 underutilized Papilionoideae crops provide insights into root nodulation and disease resistanc.</title>
        <authorList>
            <person name="Jiang F."/>
        </authorList>
    </citation>
    <scope>NUCLEOTIDE SEQUENCE [LARGE SCALE GENOMIC DNA]</scope>
    <source>
        <strain evidence="1">JINMINGXINNONG_FW02</strain>
        <tissue evidence="1">Leaves</tissue>
    </source>
</reference>
<dbReference type="Proteomes" id="UP001374584">
    <property type="component" value="Unassembled WGS sequence"/>
</dbReference>
<keyword evidence="2" id="KW-1185">Reference proteome</keyword>
<accession>A0AAN9NPP9</accession>